<protein>
    <submittedName>
        <fullName evidence="1">Uncharacterized protein</fullName>
    </submittedName>
</protein>
<comment type="caution">
    <text evidence="1">The sequence shown here is derived from an EMBL/GenBank/DDBJ whole genome shotgun (WGS) entry which is preliminary data.</text>
</comment>
<accession>A0A016VAW9</accession>
<evidence type="ECO:0000313" key="2">
    <source>
        <dbReference type="Proteomes" id="UP000024635"/>
    </source>
</evidence>
<gene>
    <name evidence="1" type="primary">Acey_s0013.g1957</name>
    <name evidence="1" type="ORF">Y032_0013g1957</name>
</gene>
<name>A0A016VAW9_9BILA</name>
<sequence>MFIVSPYRYLYQVGSAFNIHQPDRPANAGLSGFFLCSLRSRCLLMTSPSHHAGHSIFNKTPVFRTFELPGFVAPFHICETVGRRSFHLI</sequence>
<dbReference type="AlphaFoldDB" id="A0A016VAW9"/>
<organism evidence="1 2">
    <name type="scientific">Ancylostoma ceylanicum</name>
    <dbReference type="NCBI Taxonomy" id="53326"/>
    <lineage>
        <taxon>Eukaryota</taxon>
        <taxon>Metazoa</taxon>
        <taxon>Ecdysozoa</taxon>
        <taxon>Nematoda</taxon>
        <taxon>Chromadorea</taxon>
        <taxon>Rhabditida</taxon>
        <taxon>Rhabditina</taxon>
        <taxon>Rhabditomorpha</taxon>
        <taxon>Strongyloidea</taxon>
        <taxon>Ancylostomatidae</taxon>
        <taxon>Ancylostomatinae</taxon>
        <taxon>Ancylostoma</taxon>
    </lineage>
</organism>
<dbReference type="EMBL" id="JARK01001349">
    <property type="protein sequence ID" value="EYC24540.1"/>
    <property type="molecule type" value="Genomic_DNA"/>
</dbReference>
<keyword evidence="2" id="KW-1185">Reference proteome</keyword>
<dbReference type="Proteomes" id="UP000024635">
    <property type="component" value="Unassembled WGS sequence"/>
</dbReference>
<evidence type="ECO:0000313" key="1">
    <source>
        <dbReference type="EMBL" id="EYC24540.1"/>
    </source>
</evidence>
<proteinExistence type="predicted"/>
<reference evidence="2" key="1">
    <citation type="journal article" date="2015" name="Nat. Genet.">
        <title>The genome and transcriptome of the zoonotic hookworm Ancylostoma ceylanicum identify infection-specific gene families.</title>
        <authorList>
            <person name="Schwarz E.M."/>
            <person name="Hu Y."/>
            <person name="Antoshechkin I."/>
            <person name="Miller M.M."/>
            <person name="Sternberg P.W."/>
            <person name="Aroian R.V."/>
        </authorList>
    </citation>
    <scope>NUCLEOTIDE SEQUENCE</scope>
    <source>
        <strain evidence="2">HY135</strain>
    </source>
</reference>